<comment type="similarity">
    <text evidence="7">Belongs to the methyl-accepting chemotaxis (MCP) protein family.</text>
</comment>
<sequence length="638" mass="66541">MKKRSLAFRLMLSGVLAVLIPLVVVAGAGVINSTEALEKQGASQVSKVAAALAETAQSILSQEVKLVKEMALDTLVTGVAAKVATEGSLAASEMQTLASNWLTKAGKSLGNDYEMIIVADKNGQTIADSNSGKSSNINVADREYFKAAMQGKSTISAPIKSKISGHPVVAVASPVRGDDGRINGMLATVIQTTEFSKKITSIRVGETGYPWMVDQKGVFVAHPNPKNILTLNASTLGGMETVIKRMLAGESGIEEYDFKGFHKICGFAPVPITGWSVAFTQNIDEFMAPAYHIRNISLIIGVIALVLTVVGVLWLTRSITKPISSAARELEAGSSQVAAASTEVAQSGQSLAEGTSEQAASIEETSASLEEITSMTRQNAEHASEADSLMGAVGSQTKTAGQSMSQMRQSMDEIAQAGEEISKIIKSIDEIAFQTNLLALNAAVEAARAGEAGAGFAVVADEVRSLAMRAAEAAKNTAELIAGTITRIDHGVNLAKEVDGAFSEVAENATKAAGLVSEIAAASNEQAQGIDQISKAVTAMDQVTQNTAASAEESAAAAEELSAQSEEIASIASRLMFVVYGSKKASGDASKLTDRVVPKIEHKKTAAAAIQRTANPHPAAARTKKGALPLDDEDFADF</sequence>
<proteinExistence type="inferred from homology"/>
<dbReference type="Pfam" id="PF02743">
    <property type="entry name" value="dCache_1"/>
    <property type="match status" value="1"/>
</dbReference>
<dbReference type="EMBL" id="AZAC01000023">
    <property type="protein sequence ID" value="KIX12775.1"/>
    <property type="molecule type" value="Genomic_DNA"/>
</dbReference>
<dbReference type="RefSeq" id="WP_044350146.1">
    <property type="nucleotide sequence ID" value="NZ_AZAC01000023.1"/>
</dbReference>
<comment type="subcellular location">
    <subcellularLocation>
        <location evidence="1">Cell membrane</location>
        <topology evidence="1">Multi-pass membrane protein</topology>
    </subcellularLocation>
</comment>
<evidence type="ECO:0000256" key="10">
    <source>
        <dbReference type="SAM" id="Phobius"/>
    </source>
</evidence>
<dbReference type="SUPFAM" id="SSF58104">
    <property type="entry name" value="Methyl-accepting chemotaxis protein (MCP) signaling domain"/>
    <property type="match status" value="1"/>
</dbReference>
<feature type="transmembrane region" description="Helical" evidence="10">
    <location>
        <begin position="296"/>
        <end position="315"/>
    </location>
</feature>
<evidence type="ECO:0000256" key="8">
    <source>
        <dbReference type="PROSITE-ProRule" id="PRU00284"/>
    </source>
</evidence>
<evidence type="ECO:0000256" key="4">
    <source>
        <dbReference type="ARBA" id="ARBA00022692"/>
    </source>
</evidence>
<evidence type="ECO:0000256" key="3">
    <source>
        <dbReference type="ARBA" id="ARBA00022500"/>
    </source>
</evidence>
<dbReference type="InterPro" id="IPR029151">
    <property type="entry name" value="Sensor-like_sf"/>
</dbReference>
<dbReference type="InterPro" id="IPR051310">
    <property type="entry name" value="MCP_chemotaxis"/>
</dbReference>
<dbReference type="STRING" id="1429043.X474_17190"/>
<comment type="caution">
    <text evidence="12">The sequence shown here is derived from an EMBL/GenBank/DDBJ whole genome shotgun (WGS) entry which is preliminary data.</text>
</comment>
<dbReference type="GO" id="GO:0005886">
    <property type="term" value="C:plasma membrane"/>
    <property type="evidence" value="ECO:0007669"/>
    <property type="project" value="UniProtKB-SubCell"/>
</dbReference>
<dbReference type="CDD" id="cd12914">
    <property type="entry name" value="PDC1_DGC_like"/>
    <property type="match status" value="1"/>
</dbReference>
<keyword evidence="5 10" id="KW-1133">Transmembrane helix</keyword>
<accession>A0A0D2JTE4</accession>
<keyword evidence="8" id="KW-0807">Transducer</keyword>
<dbReference type="SMART" id="SM00283">
    <property type="entry name" value="MA"/>
    <property type="match status" value="1"/>
</dbReference>
<reference evidence="12 13" key="1">
    <citation type="submission" date="2013-11" db="EMBL/GenBank/DDBJ databases">
        <title>Metagenomic analysis of a methanogenic consortium involved in long chain n-alkane degradation.</title>
        <authorList>
            <person name="Davidova I.A."/>
            <person name="Callaghan A.V."/>
            <person name="Wawrik B."/>
            <person name="Pruitt S."/>
            <person name="Marks C."/>
            <person name="Duncan K.E."/>
            <person name="Suflita J.M."/>
        </authorList>
    </citation>
    <scope>NUCLEOTIDE SEQUENCE [LARGE SCALE GENOMIC DNA]</scope>
    <source>
        <strain evidence="12 13">SPR</strain>
    </source>
</reference>
<feature type="region of interest" description="Disordered" evidence="9">
    <location>
        <begin position="376"/>
        <end position="395"/>
    </location>
</feature>
<evidence type="ECO:0000259" key="11">
    <source>
        <dbReference type="PROSITE" id="PS50111"/>
    </source>
</evidence>
<dbReference type="GO" id="GO:0007165">
    <property type="term" value="P:signal transduction"/>
    <property type="evidence" value="ECO:0007669"/>
    <property type="project" value="UniProtKB-KW"/>
</dbReference>
<keyword evidence="3" id="KW-0145">Chemotaxis</keyword>
<keyword evidence="6 10" id="KW-0472">Membrane</keyword>
<dbReference type="Gene3D" id="3.30.450.20">
    <property type="entry name" value="PAS domain"/>
    <property type="match status" value="2"/>
</dbReference>
<evidence type="ECO:0000256" key="6">
    <source>
        <dbReference type="ARBA" id="ARBA00023136"/>
    </source>
</evidence>
<organism evidence="12 13">
    <name type="scientific">Dethiosulfatarculus sandiegensis</name>
    <dbReference type="NCBI Taxonomy" id="1429043"/>
    <lineage>
        <taxon>Bacteria</taxon>
        <taxon>Pseudomonadati</taxon>
        <taxon>Thermodesulfobacteriota</taxon>
        <taxon>Desulfarculia</taxon>
        <taxon>Desulfarculales</taxon>
        <taxon>Desulfarculaceae</taxon>
        <taxon>Dethiosulfatarculus</taxon>
    </lineage>
</organism>
<evidence type="ECO:0000256" key="7">
    <source>
        <dbReference type="ARBA" id="ARBA00029447"/>
    </source>
</evidence>
<dbReference type="Proteomes" id="UP000032233">
    <property type="component" value="Unassembled WGS sequence"/>
</dbReference>
<dbReference type="PROSITE" id="PS50111">
    <property type="entry name" value="CHEMOTAXIS_TRANSDUC_2"/>
    <property type="match status" value="1"/>
</dbReference>
<dbReference type="CDD" id="cd12912">
    <property type="entry name" value="PDC2_MCP_like"/>
    <property type="match status" value="1"/>
</dbReference>
<evidence type="ECO:0000256" key="9">
    <source>
        <dbReference type="SAM" id="MobiDB-lite"/>
    </source>
</evidence>
<dbReference type="InParanoid" id="A0A0D2JTE4"/>
<protein>
    <submittedName>
        <fullName evidence="12">Methyl-accepting chemotaxis protein</fullName>
    </submittedName>
</protein>
<dbReference type="PATRIC" id="fig|1429043.3.peg.3635"/>
<evidence type="ECO:0000256" key="5">
    <source>
        <dbReference type="ARBA" id="ARBA00022989"/>
    </source>
</evidence>
<dbReference type="SUPFAM" id="SSF103190">
    <property type="entry name" value="Sensory domain-like"/>
    <property type="match status" value="1"/>
</dbReference>
<dbReference type="Gene3D" id="1.10.287.950">
    <property type="entry name" value="Methyl-accepting chemotaxis protein"/>
    <property type="match status" value="1"/>
</dbReference>
<dbReference type="PANTHER" id="PTHR43531">
    <property type="entry name" value="PROTEIN ICFG"/>
    <property type="match status" value="1"/>
</dbReference>
<evidence type="ECO:0000313" key="13">
    <source>
        <dbReference type="Proteomes" id="UP000032233"/>
    </source>
</evidence>
<dbReference type="InterPro" id="IPR004089">
    <property type="entry name" value="MCPsignal_dom"/>
</dbReference>
<evidence type="ECO:0000313" key="12">
    <source>
        <dbReference type="EMBL" id="KIX12775.1"/>
    </source>
</evidence>
<keyword evidence="4 10" id="KW-0812">Transmembrane</keyword>
<feature type="domain" description="Methyl-accepting transducer" evidence="11">
    <location>
        <begin position="333"/>
        <end position="562"/>
    </location>
</feature>
<feature type="region of interest" description="Disordered" evidence="9">
    <location>
        <begin position="610"/>
        <end position="638"/>
    </location>
</feature>
<dbReference type="AlphaFoldDB" id="A0A0D2JTE4"/>
<keyword evidence="2" id="KW-1003">Cell membrane</keyword>
<evidence type="ECO:0000256" key="2">
    <source>
        <dbReference type="ARBA" id="ARBA00022475"/>
    </source>
</evidence>
<dbReference type="InterPro" id="IPR033479">
    <property type="entry name" value="dCache_1"/>
</dbReference>
<keyword evidence="13" id="KW-1185">Reference proteome</keyword>
<dbReference type="GO" id="GO:0006935">
    <property type="term" value="P:chemotaxis"/>
    <property type="evidence" value="ECO:0007669"/>
    <property type="project" value="UniProtKB-KW"/>
</dbReference>
<gene>
    <name evidence="12" type="ORF">X474_17190</name>
</gene>
<name>A0A0D2JTE4_9BACT</name>
<dbReference type="PANTHER" id="PTHR43531:SF11">
    <property type="entry name" value="METHYL-ACCEPTING CHEMOTAXIS PROTEIN 3"/>
    <property type="match status" value="1"/>
</dbReference>
<dbReference type="Pfam" id="PF00015">
    <property type="entry name" value="MCPsignal"/>
    <property type="match status" value="1"/>
</dbReference>
<evidence type="ECO:0000256" key="1">
    <source>
        <dbReference type="ARBA" id="ARBA00004651"/>
    </source>
</evidence>